<dbReference type="EMBL" id="VRMQ01000001">
    <property type="protein sequence ID" value="TXN17566.1"/>
    <property type="molecule type" value="Genomic_DNA"/>
</dbReference>
<feature type="region of interest" description="Disordered" evidence="1">
    <location>
        <begin position="20"/>
        <end position="56"/>
    </location>
</feature>
<dbReference type="AlphaFoldDB" id="A0AA46QUW0"/>
<accession>A0AA46QUW0</accession>
<comment type="caution">
    <text evidence="2">The sequence shown here is derived from an EMBL/GenBank/DDBJ whole genome shotgun (WGS) entry which is preliminary data.</text>
</comment>
<gene>
    <name evidence="2" type="ORF">FVP01_00830</name>
</gene>
<proteinExistence type="predicted"/>
<reference evidence="2 3" key="1">
    <citation type="submission" date="2019-08" db="EMBL/GenBank/DDBJ databases">
        <title>Emerging of two pre-pandemic pathogenic O4:KUT lineages of Vibrio parahaemolyticus in coastal eastern China.</title>
        <authorList>
            <person name="Yu H."/>
        </authorList>
    </citation>
    <scope>NUCLEOTIDE SEQUENCE [LARGE SCALE GENOMIC DNA]</scope>
    <source>
        <strain evidence="2 3">HZ17-383</strain>
    </source>
</reference>
<protein>
    <submittedName>
        <fullName evidence="2">Uncharacterized protein</fullName>
    </submittedName>
</protein>
<name>A0AA46QUW0_VIBPH</name>
<feature type="compositionally biased region" description="Basic and acidic residues" evidence="1">
    <location>
        <begin position="33"/>
        <end position="42"/>
    </location>
</feature>
<evidence type="ECO:0000256" key="1">
    <source>
        <dbReference type="SAM" id="MobiDB-lite"/>
    </source>
</evidence>
<dbReference type="Proteomes" id="UP000321504">
    <property type="component" value="Unassembled WGS sequence"/>
</dbReference>
<sequence>MASDSELTLTNVYQGEELAKFTSSSPKPSLRSATKERGDKSIANEQPVPLTPTSAQNKSAARFMSFLKEIENRAIKRVIGGDLAQSLFFIAKLNHI</sequence>
<dbReference type="RefSeq" id="WP_029823283.1">
    <property type="nucleotide sequence ID" value="NZ_CAMFHN010000234.1"/>
</dbReference>
<evidence type="ECO:0000313" key="3">
    <source>
        <dbReference type="Proteomes" id="UP000321504"/>
    </source>
</evidence>
<organism evidence="2 3">
    <name type="scientific">Vibrio parahaemolyticus</name>
    <dbReference type="NCBI Taxonomy" id="670"/>
    <lineage>
        <taxon>Bacteria</taxon>
        <taxon>Pseudomonadati</taxon>
        <taxon>Pseudomonadota</taxon>
        <taxon>Gammaproteobacteria</taxon>
        <taxon>Vibrionales</taxon>
        <taxon>Vibrionaceae</taxon>
        <taxon>Vibrio</taxon>
    </lineage>
</organism>
<evidence type="ECO:0000313" key="2">
    <source>
        <dbReference type="EMBL" id="TXN17566.1"/>
    </source>
</evidence>